<feature type="domain" description="Helicase ATP-binding" evidence="10">
    <location>
        <begin position="614"/>
        <end position="775"/>
    </location>
</feature>
<dbReference type="SMART" id="SM01058">
    <property type="entry name" value="CarD_TRCF"/>
    <property type="match status" value="1"/>
</dbReference>
<dbReference type="GO" id="GO:0003678">
    <property type="term" value="F:DNA helicase activity"/>
    <property type="evidence" value="ECO:0007669"/>
    <property type="project" value="TreeGrafter"/>
</dbReference>
<gene>
    <name evidence="9" type="primary">mfd</name>
    <name evidence="12" type="ORF">Dthio_PD3147</name>
</gene>
<protein>
    <recommendedName>
        <fullName evidence="9">Transcription-repair-coupling factor</fullName>
        <shortName evidence="9">TRCF</shortName>
        <ecNumber evidence="9">3.6.4.-</ecNumber>
    </recommendedName>
</protein>
<dbReference type="Pfam" id="PF00270">
    <property type="entry name" value="DEAD"/>
    <property type="match status" value="1"/>
</dbReference>
<keyword evidence="13" id="KW-1185">Reference proteome</keyword>
<evidence type="ECO:0000256" key="2">
    <source>
        <dbReference type="ARBA" id="ARBA00022741"/>
    </source>
</evidence>
<comment type="function">
    <text evidence="9">Couples transcription and DNA repair by recognizing RNA polymerase (RNAP) stalled at DNA lesions. Mediates ATP-dependent release of RNAP and its truncated transcript from the DNA, and recruitment of nucleotide excision repair machinery to the damaged site.</text>
</comment>
<dbReference type="SUPFAM" id="SSF141259">
    <property type="entry name" value="CarD-like"/>
    <property type="match status" value="1"/>
</dbReference>
<dbReference type="Gene3D" id="3.90.1150.50">
    <property type="entry name" value="Transcription-repair-coupling factor, D7 domain"/>
    <property type="match status" value="1"/>
</dbReference>
<dbReference type="InterPro" id="IPR041471">
    <property type="entry name" value="UvrB_inter"/>
</dbReference>
<evidence type="ECO:0000256" key="4">
    <source>
        <dbReference type="ARBA" id="ARBA00022801"/>
    </source>
</evidence>
<dbReference type="SUPFAM" id="SSF52540">
    <property type="entry name" value="P-loop containing nucleoside triphosphate hydrolases"/>
    <property type="match status" value="3"/>
</dbReference>
<keyword evidence="8 9" id="KW-0234">DNA repair</keyword>
<dbReference type="InterPro" id="IPR003711">
    <property type="entry name" value="CarD-like/TRCF_RID"/>
</dbReference>
<keyword evidence="7 9" id="KW-0238">DNA-binding</keyword>
<dbReference type="HAMAP" id="MF_00969">
    <property type="entry name" value="TRCF"/>
    <property type="match status" value="1"/>
</dbReference>
<dbReference type="InterPro" id="IPR001650">
    <property type="entry name" value="Helicase_C-like"/>
</dbReference>
<dbReference type="Gene3D" id="3.30.2060.10">
    <property type="entry name" value="Penicillin-binding protein 1b domain"/>
    <property type="match status" value="1"/>
</dbReference>
<keyword evidence="4 9" id="KW-0378">Hydrolase</keyword>
<dbReference type="PANTHER" id="PTHR47964">
    <property type="entry name" value="ATP-DEPENDENT DNA HELICASE HOMOLOG RECG, CHLOROPLASTIC"/>
    <property type="match status" value="1"/>
</dbReference>
<comment type="subcellular location">
    <subcellularLocation>
        <location evidence="9">Cytoplasm</location>
    </subcellularLocation>
</comment>
<dbReference type="RefSeq" id="WP_008868847.1">
    <property type="nucleotide sequence ID" value="NZ_ACJN02000001.1"/>
</dbReference>
<dbReference type="InterPro" id="IPR027417">
    <property type="entry name" value="P-loop_NTPase"/>
</dbReference>
<keyword evidence="1 9" id="KW-0963">Cytoplasm</keyword>
<dbReference type="Pfam" id="PF02559">
    <property type="entry name" value="CarD_TRCF_RID"/>
    <property type="match status" value="1"/>
</dbReference>
<dbReference type="PROSITE" id="PS51192">
    <property type="entry name" value="HELICASE_ATP_BIND_1"/>
    <property type="match status" value="1"/>
</dbReference>
<evidence type="ECO:0000256" key="6">
    <source>
        <dbReference type="ARBA" id="ARBA00022840"/>
    </source>
</evidence>
<dbReference type="GO" id="GO:0003684">
    <property type="term" value="F:damaged DNA binding"/>
    <property type="evidence" value="ECO:0007669"/>
    <property type="project" value="InterPro"/>
</dbReference>
<dbReference type="PANTHER" id="PTHR47964:SF1">
    <property type="entry name" value="ATP-DEPENDENT DNA HELICASE HOMOLOG RECG, CHLOROPLASTIC"/>
    <property type="match status" value="1"/>
</dbReference>
<dbReference type="InterPro" id="IPR014001">
    <property type="entry name" value="Helicase_ATP-bd"/>
</dbReference>
<accession>D6SM07</accession>
<sequence length="1144" mass="131633">MFVDPSLKEKLLDSGRQSRHIHIHKAGPATQIYLAEYLRRQGHDAVLVLPPNSDVKQYMQLAEIFSRTSMEKDKFWESSWFFLPSPGHSSRPAWGRIWASMFGLMQQKGKAAVLTADSMLNYLPPPDVVRDVFLLLMTGEETNPGDILDKLVEWGYVRVFMVTSPGEVSQRGDILDIYAPGYPHPLRLEFFGNHLESIRTFEPVSQRSIRQLEECLILPVSPSPMEDHLVKQARDKADYLKSTGEISRELRQRLEFKLEEKDPFYPAGLFYSSPGEISEFLPEDAHFFLVDTARLRTSLEEEEWKLKQWAEAEGWPEKLFFQPEVRARTMWHNRRQVVFERLVMGQKSRGVDLGEKEINSFSDIFWKPQDNRRPWPAFLQALKEWKRTANQVILNFNTAKSRDKFLDVIQKEDIELKTSFDPEVRGLYAVVAGTGTGMHMSWNHIYILGEDVLQPGTRQRTGPTGRFKGIARVEDIEPGDMLVHRDYGLGRFGGLERISTDTQASDYLVLYYANDDKLYVPVDRFSLVQKYKGPDGADPALDKLGGANWSKTKNRVRKAIQKIAKDLVDMYAQRKVVKGYSYSPPEELYQEFANTFGFQETPDQEQAIREVMQDMESDEPMDRLVCGDVGFGKTEVAMRAAFRAVQDGKQVALLCPTTVLAEQHYQNFVQRMQDFAINVRMLSRFVPRNRQKIILEGARKGEVDILIGTHRILSQDVILPRLSLMILDEEQRFGVRHKEKLKQYRQNIDVLTLTATPIPRTLQLSVSGIRTLSVIETPPLDRKPVESSIIERDRDFLRHALQRELDRQGQVFWVYNRVQGLESVMEYVQDLMPEARVDMAHGQMPERILEENMHRFWHHEIDILVCTAIIESGLDFPRANTLIVDQAHMFGLGQLYQLRGRVGRSQEQAYAYFIVPSVRELGEKSRKRMQIILDMDYLGAGFQVAMEDLRLRGAGNILGEVQSGQIGKVGLDLFLEMMQEEVGKLKGDTSYGSRDLEINIGFSAYIPEDYIPDAAERLKYYRMLSGGAQQQDFDQLSQELQDLFGKLPEELHNFINVLKIKHALKALGPQKADFMENRLSIEWSAETGELNPEKLVQWIEKNSSIARLVPPSKLEIRLNRDSNVLNFLYELQDIVQDLTDHLKS</sequence>
<name>D6SM07_9BACT</name>
<dbReference type="InterPro" id="IPR004576">
    <property type="entry name" value="Mfd"/>
</dbReference>
<dbReference type="Gene3D" id="3.40.50.300">
    <property type="entry name" value="P-loop containing nucleotide triphosphate hydrolases"/>
    <property type="match status" value="2"/>
</dbReference>
<dbReference type="EMBL" id="ACJN02000001">
    <property type="protein sequence ID" value="EFI35718.1"/>
    <property type="molecule type" value="Genomic_DNA"/>
</dbReference>
<dbReference type="OrthoDB" id="9804325at2"/>
<dbReference type="InterPro" id="IPR005118">
    <property type="entry name" value="TRCF_C"/>
</dbReference>
<proteinExistence type="inferred from homology"/>
<comment type="caution">
    <text evidence="12">The sequence shown here is derived from an EMBL/GenBank/DDBJ whole genome shotgun (WGS) entry which is preliminary data.</text>
</comment>
<evidence type="ECO:0000256" key="3">
    <source>
        <dbReference type="ARBA" id="ARBA00022763"/>
    </source>
</evidence>
<dbReference type="Pfam" id="PF17757">
    <property type="entry name" value="UvrB_inter"/>
    <property type="match status" value="1"/>
</dbReference>
<dbReference type="SMART" id="SM00982">
    <property type="entry name" value="TRCF"/>
    <property type="match status" value="1"/>
</dbReference>
<evidence type="ECO:0000256" key="1">
    <source>
        <dbReference type="ARBA" id="ARBA00022490"/>
    </source>
</evidence>
<dbReference type="Gene3D" id="2.40.10.170">
    <property type="match status" value="1"/>
</dbReference>
<evidence type="ECO:0000256" key="8">
    <source>
        <dbReference type="ARBA" id="ARBA00023204"/>
    </source>
</evidence>
<dbReference type="InterPro" id="IPR036101">
    <property type="entry name" value="CarD-like/TRCF_RID_sf"/>
</dbReference>
<keyword evidence="2 9" id="KW-0547">Nucleotide-binding</keyword>
<comment type="similarity">
    <text evidence="9">In the N-terminal section; belongs to the UvrB family.</text>
</comment>
<dbReference type="GO" id="GO:0006355">
    <property type="term" value="P:regulation of DNA-templated transcription"/>
    <property type="evidence" value="ECO:0007669"/>
    <property type="project" value="UniProtKB-UniRule"/>
</dbReference>
<evidence type="ECO:0000259" key="10">
    <source>
        <dbReference type="PROSITE" id="PS51192"/>
    </source>
</evidence>
<dbReference type="NCBIfam" id="TIGR00580">
    <property type="entry name" value="mfd"/>
    <property type="match status" value="1"/>
</dbReference>
<evidence type="ECO:0000313" key="12">
    <source>
        <dbReference type="EMBL" id="EFI35718.1"/>
    </source>
</evidence>
<evidence type="ECO:0000256" key="7">
    <source>
        <dbReference type="ARBA" id="ARBA00023125"/>
    </source>
</evidence>
<dbReference type="GO" id="GO:0005737">
    <property type="term" value="C:cytoplasm"/>
    <property type="evidence" value="ECO:0007669"/>
    <property type="project" value="UniProtKB-SubCell"/>
</dbReference>
<dbReference type="Gene3D" id="3.40.50.11180">
    <property type="match status" value="1"/>
</dbReference>
<dbReference type="AlphaFoldDB" id="D6SM07"/>
<dbReference type="PROSITE" id="PS51194">
    <property type="entry name" value="HELICASE_CTER"/>
    <property type="match status" value="1"/>
</dbReference>
<feature type="domain" description="Helicase C-terminal" evidence="11">
    <location>
        <begin position="800"/>
        <end position="950"/>
    </location>
</feature>
<organism evidence="12 13">
    <name type="scientific">Desulfonatronospira thiodismutans ASO3-1</name>
    <dbReference type="NCBI Taxonomy" id="555779"/>
    <lineage>
        <taxon>Bacteria</taxon>
        <taxon>Pseudomonadati</taxon>
        <taxon>Thermodesulfobacteriota</taxon>
        <taxon>Desulfovibrionia</taxon>
        <taxon>Desulfovibrionales</taxon>
        <taxon>Desulfonatronovibrionaceae</taxon>
        <taxon>Desulfonatronospira</taxon>
    </lineage>
</organism>
<reference evidence="12" key="1">
    <citation type="submission" date="2010-05" db="EMBL/GenBank/DDBJ databases">
        <title>The draft genome of Desulfonatronospira thiodismutans ASO3-1.</title>
        <authorList>
            <consortium name="US DOE Joint Genome Institute (JGI-PGF)"/>
            <person name="Lucas S."/>
            <person name="Copeland A."/>
            <person name="Lapidus A."/>
            <person name="Cheng J.-F."/>
            <person name="Bruce D."/>
            <person name="Goodwin L."/>
            <person name="Pitluck S."/>
            <person name="Chertkov O."/>
            <person name="Brettin T."/>
            <person name="Detter J.C."/>
            <person name="Han C."/>
            <person name="Land M.L."/>
            <person name="Hauser L."/>
            <person name="Kyrpides N."/>
            <person name="Mikhailova N."/>
            <person name="Muyzer G."/>
            <person name="Woyke T."/>
        </authorList>
    </citation>
    <scope>NUCLEOTIDE SEQUENCE [LARGE SCALE GENOMIC DNA]</scope>
    <source>
        <strain evidence="12">ASO3-1</strain>
    </source>
</reference>
<dbReference type="InterPro" id="IPR011545">
    <property type="entry name" value="DEAD/DEAH_box_helicase_dom"/>
</dbReference>
<dbReference type="Pfam" id="PF00271">
    <property type="entry name" value="Helicase_C"/>
    <property type="match status" value="1"/>
</dbReference>
<comment type="similarity">
    <text evidence="9">In the C-terminal section; belongs to the helicase family. RecG subfamily.</text>
</comment>
<dbReference type="SMART" id="SM00490">
    <property type="entry name" value="HELICc"/>
    <property type="match status" value="1"/>
</dbReference>
<evidence type="ECO:0000256" key="9">
    <source>
        <dbReference type="HAMAP-Rule" id="MF_00969"/>
    </source>
</evidence>
<evidence type="ECO:0000256" key="5">
    <source>
        <dbReference type="ARBA" id="ARBA00022806"/>
    </source>
</evidence>
<keyword evidence="6 9" id="KW-0067">ATP-binding</keyword>
<dbReference type="GO" id="GO:0005524">
    <property type="term" value="F:ATP binding"/>
    <property type="evidence" value="ECO:0007669"/>
    <property type="project" value="UniProtKB-UniRule"/>
</dbReference>
<dbReference type="Pfam" id="PF03461">
    <property type="entry name" value="TRCF"/>
    <property type="match status" value="1"/>
</dbReference>
<dbReference type="eggNOG" id="COG1197">
    <property type="taxonomic scope" value="Bacteria"/>
</dbReference>
<dbReference type="Proteomes" id="UP000005496">
    <property type="component" value="Unassembled WGS sequence"/>
</dbReference>
<dbReference type="SUPFAM" id="SSF143517">
    <property type="entry name" value="TRCF domain-like"/>
    <property type="match status" value="1"/>
</dbReference>
<evidence type="ECO:0000313" key="13">
    <source>
        <dbReference type="Proteomes" id="UP000005496"/>
    </source>
</evidence>
<dbReference type="CDD" id="cd17991">
    <property type="entry name" value="DEXHc_TRCF"/>
    <property type="match status" value="1"/>
</dbReference>
<dbReference type="GO" id="GO:0016787">
    <property type="term" value="F:hydrolase activity"/>
    <property type="evidence" value="ECO:0007669"/>
    <property type="project" value="UniProtKB-KW"/>
</dbReference>
<keyword evidence="5" id="KW-0347">Helicase</keyword>
<evidence type="ECO:0000259" key="11">
    <source>
        <dbReference type="PROSITE" id="PS51194"/>
    </source>
</evidence>
<dbReference type="SMART" id="SM00487">
    <property type="entry name" value="DEXDc"/>
    <property type="match status" value="1"/>
</dbReference>
<dbReference type="InterPro" id="IPR047112">
    <property type="entry name" value="RecG/Mfd"/>
</dbReference>
<dbReference type="EC" id="3.6.4.-" evidence="9"/>
<dbReference type="GO" id="GO:0000716">
    <property type="term" value="P:transcription-coupled nucleotide-excision repair, DNA damage recognition"/>
    <property type="evidence" value="ECO:0007669"/>
    <property type="project" value="UniProtKB-UniRule"/>
</dbReference>
<dbReference type="InterPro" id="IPR037235">
    <property type="entry name" value="TRCF-like_C_D7"/>
</dbReference>
<keyword evidence="3 9" id="KW-0227">DNA damage</keyword>